<organism evidence="1 2">
    <name type="scientific">Klebsiella phage ZCKP1</name>
    <dbReference type="NCBI Taxonomy" id="2201417"/>
    <lineage>
        <taxon>Viruses</taxon>
        <taxon>Duplodnaviria</taxon>
        <taxon>Heunggongvirae</taxon>
        <taxon>Uroviricota</taxon>
        <taxon>Caudoviricetes</taxon>
        <taxon>Stephanstirmvirinae</taxon>
        <taxon>Phapecoctavirus</taxon>
        <taxon>Phapecoctavirus ZCKP1</taxon>
        <taxon>Klebsiella virus ZCKP1</taxon>
    </lineage>
</organism>
<evidence type="ECO:0000313" key="2">
    <source>
        <dbReference type="Proteomes" id="UP000250540"/>
    </source>
</evidence>
<dbReference type="RefSeq" id="YP_009803527.1">
    <property type="nucleotide sequence ID" value="NC_047994.1"/>
</dbReference>
<dbReference type="GeneID" id="54994090"/>
<evidence type="ECO:0000313" key="1">
    <source>
        <dbReference type="EMBL" id="AWY08249.1"/>
    </source>
</evidence>
<keyword evidence="2" id="KW-1185">Reference proteome</keyword>
<accession>A0A2Z4QDZ3</accession>
<dbReference type="EMBL" id="MH252123">
    <property type="protein sequence ID" value="AWY08249.1"/>
    <property type="molecule type" value="Genomic_DNA"/>
</dbReference>
<name>A0A2Z4QDZ3_9CAUD</name>
<sequence>MNKGTTVYLVTKNTPGWSQCSTVPYKICATLELAQRAEAEVDAMRYSYGEIIPFTLEQEGAHHV</sequence>
<proteinExistence type="predicted"/>
<dbReference type="Proteomes" id="UP000250540">
    <property type="component" value="Segment"/>
</dbReference>
<protein>
    <submittedName>
        <fullName evidence="1">Uncharacterized protein</fullName>
    </submittedName>
</protein>
<reference evidence="1 2" key="1">
    <citation type="submission" date="2018-04" db="EMBL/GenBank/DDBJ databases">
        <title>Bacteriophage ZCKP1: a potential treatment for Klebsiella pneumoniae isolated from Egyptian diabetic foot patients.</title>
        <authorList>
            <person name="Taha O.A."/>
            <person name="Connerton P.L."/>
            <person name="Connerton I.F."/>
            <person name="El-Shibiny A."/>
        </authorList>
    </citation>
    <scope>NUCLEOTIDE SEQUENCE [LARGE SCALE GENOMIC DNA]</scope>
</reference>
<dbReference type="KEGG" id="vg:54994090"/>